<proteinExistence type="predicted"/>
<sequence>MNSTTRSMIAALIAVGGLAAATSASAQPRRGDSTYQQELAVCGHNQQDRAACIREAGAARQEAARGGLTSAPDYQRNALARCGLQPPADRADCEARVMGGSGNTRGNVDGSVMGGGVIRESVTTVVMPAPAAAMPAPAAAMPAPMPAPSRVPPPAIAPIAPMEPVPMPAPMPAPMR</sequence>
<evidence type="ECO:0000313" key="3">
    <source>
        <dbReference type="Proteomes" id="UP001224845"/>
    </source>
</evidence>
<feature type="chain" id="PRO_5043981483" evidence="1">
    <location>
        <begin position="27"/>
        <end position="176"/>
    </location>
</feature>
<gene>
    <name evidence="2" type="ORF">J2W39_002305</name>
</gene>
<evidence type="ECO:0000313" key="2">
    <source>
        <dbReference type="EMBL" id="MDP9971071.1"/>
    </source>
</evidence>
<feature type="signal peptide" evidence="1">
    <location>
        <begin position="1"/>
        <end position="26"/>
    </location>
</feature>
<dbReference type="Proteomes" id="UP001224845">
    <property type="component" value="Unassembled WGS sequence"/>
</dbReference>
<comment type="caution">
    <text evidence="2">The sequence shown here is derived from an EMBL/GenBank/DDBJ whole genome shotgun (WGS) entry which is preliminary data.</text>
</comment>
<dbReference type="EMBL" id="JAUSRV010000005">
    <property type="protein sequence ID" value="MDP9971071.1"/>
    <property type="molecule type" value="Genomic_DNA"/>
</dbReference>
<protein>
    <submittedName>
        <fullName evidence="2">Uncharacterized protein</fullName>
    </submittedName>
</protein>
<dbReference type="RefSeq" id="WP_012746205.1">
    <property type="nucleotide sequence ID" value="NZ_CAXUQE020000001.1"/>
</dbReference>
<name>A0AAW8ECX6_VARPD</name>
<evidence type="ECO:0000256" key="1">
    <source>
        <dbReference type="SAM" id="SignalP"/>
    </source>
</evidence>
<accession>A0AAW8ECX6</accession>
<organism evidence="2 3">
    <name type="scientific">Variovorax paradoxus</name>
    <dbReference type="NCBI Taxonomy" id="34073"/>
    <lineage>
        <taxon>Bacteria</taxon>
        <taxon>Pseudomonadati</taxon>
        <taxon>Pseudomonadota</taxon>
        <taxon>Betaproteobacteria</taxon>
        <taxon>Burkholderiales</taxon>
        <taxon>Comamonadaceae</taxon>
        <taxon>Variovorax</taxon>
    </lineage>
</organism>
<keyword evidence="1" id="KW-0732">Signal</keyword>
<dbReference type="AlphaFoldDB" id="A0AAW8ECX6"/>
<reference evidence="2" key="1">
    <citation type="submission" date="2023-07" db="EMBL/GenBank/DDBJ databases">
        <title>Sorghum-associated microbial communities from plants grown in Nebraska, USA.</title>
        <authorList>
            <person name="Schachtman D."/>
        </authorList>
    </citation>
    <scope>NUCLEOTIDE SEQUENCE</scope>
    <source>
        <strain evidence="2">DS3315</strain>
    </source>
</reference>